<dbReference type="Proteomes" id="UP000663882">
    <property type="component" value="Unassembled WGS sequence"/>
</dbReference>
<organism evidence="7 9">
    <name type="scientific">Rotaria sordida</name>
    <dbReference type="NCBI Taxonomy" id="392033"/>
    <lineage>
        <taxon>Eukaryota</taxon>
        <taxon>Metazoa</taxon>
        <taxon>Spiralia</taxon>
        <taxon>Gnathifera</taxon>
        <taxon>Rotifera</taxon>
        <taxon>Eurotatoria</taxon>
        <taxon>Bdelloidea</taxon>
        <taxon>Philodinida</taxon>
        <taxon>Philodinidae</taxon>
        <taxon>Rotaria</taxon>
    </lineage>
</organism>
<sequence>MASENINNLNNDFVIVWLDSAIEKNKDGQNTKALIRQLVRGNLLTFDDPDKCIDDITDQPPTKRVFLIISNAFGPHIIPLIHESPHIQTIYIYCGDLKKAEAWAKPYSKISGIFTKKQPLSRKICNDINLCDKDGDLPMSVFHLTERENTLQQLTQESVTFMWYRLILIVLRLMAKYGNSKDEMIAESRASYYNNTNEQMKINYFEQYYFPTRAFWWYTYDSFVYRLLNRALRTQNTEIIFKFRFFINDLHNQIEQLYYQYLDEHSSIIDHHHLTVYRGQRLNMIELDLLKRSVNGLISMNSFLSTTMDQAVAKIFADTSDQLNEPSPLQSVLFKIDIYNMNKEMTPFAILRNSSCCQGQDDEQEVLFTIGAIFKVQSVEQHSNMWHVHLQLSKEQNEISQNLSKYMMNQISSEPDPLLFAWFLFRMNKFEEAERYMKLILSKLPSDDKAIGNAYNLLGLLYKATHRLEESVECYQKALDIYTQLNYHNSSQIIATHYNLGLVYLTLGDSRSAEEQQIQAEEKLSKSPQIQDSLLRAQVEGLKAKIQTEYGDNTNALKSLEKVLKDKEQRLPPIHSSIASTLNDIGIVHENMNNNVKAFEYFKKALEIGKKSLPPDHLDLVDYYTNIGRIYDKQKQFQLALGQFQLALQIMDDYPRDDIDRIFKLNTYITDMTKKLRQS</sequence>
<dbReference type="SUPFAM" id="SSF56399">
    <property type="entry name" value="ADP-ribosylation"/>
    <property type="match status" value="1"/>
</dbReference>
<evidence type="ECO:0000313" key="7">
    <source>
        <dbReference type="EMBL" id="CAF3895089.1"/>
    </source>
</evidence>
<dbReference type="Gene3D" id="1.25.40.10">
    <property type="entry name" value="Tetratricopeptide repeat domain"/>
    <property type="match status" value="2"/>
</dbReference>
<dbReference type="AlphaFoldDB" id="A0A819GZT7"/>
<evidence type="ECO:0000313" key="9">
    <source>
        <dbReference type="Proteomes" id="UP000663836"/>
    </source>
</evidence>
<proteinExistence type="predicted"/>
<feature type="repeat" description="TPR" evidence="3">
    <location>
        <begin position="452"/>
        <end position="485"/>
    </location>
</feature>
<dbReference type="EMBL" id="CAJNOO010004615">
    <property type="protein sequence ID" value="CAF1387516.1"/>
    <property type="molecule type" value="Genomic_DNA"/>
</dbReference>
<feature type="repeat" description="TPR" evidence="3">
    <location>
        <begin position="621"/>
        <end position="654"/>
    </location>
</feature>
<evidence type="ECO:0000313" key="5">
    <source>
        <dbReference type="EMBL" id="CAF1374104.1"/>
    </source>
</evidence>
<dbReference type="Gene3D" id="3.90.176.10">
    <property type="entry name" value="Toxin ADP-ribosyltransferase, Chain A, domain 1"/>
    <property type="match status" value="1"/>
</dbReference>
<evidence type="ECO:0000313" key="6">
    <source>
        <dbReference type="EMBL" id="CAF1387516.1"/>
    </source>
</evidence>
<reference evidence="7" key="1">
    <citation type="submission" date="2021-02" db="EMBL/GenBank/DDBJ databases">
        <authorList>
            <person name="Nowell W R."/>
        </authorList>
    </citation>
    <scope>NUCLEOTIDE SEQUENCE</scope>
</reference>
<feature type="repeat" description="TPR" evidence="3">
    <location>
        <begin position="579"/>
        <end position="612"/>
    </location>
</feature>
<dbReference type="PROSITE" id="PS51996">
    <property type="entry name" value="TR_MART"/>
    <property type="match status" value="1"/>
</dbReference>
<dbReference type="OrthoDB" id="5986190at2759"/>
<evidence type="ECO:0000256" key="1">
    <source>
        <dbReference type="ARBA" id="ARBA00022737"/>
    </source>
</evidence>
<dbReference type="SUPFAM" id="SSF48452">
    <property type="entry name" value="TPR-like"/>
    <property type="match status" value="1"/>
</dbReference>
<dbReference type="Proteomes" id="UP000663823">
    <property type="component" value="Unassembled WGS sequence"/>
</dbReference>
<dbReference type="InterPro" id="IPR011990">
    <property type="entry name" value="TPR-like_helical_dom_sf"/>
</dbReference>
<comment type="caution">
    <text evidence="7">The sequence shown here is derived from an EMBL/GenBank/DDBJ whole genome shotgun (WGS) entry which is preliminary data.</text>
</comment>
<dbReference type="EMBL" id="CAJNOU010003162">
    <property type="protein sequence ID" value="CAF1374104.1"/>
    <property type="molecule type" value="Genomic_DNA"/>
</dbReference>
<evidence type="ECO:0000313" key="8">
    <source>
        <dbReference type="EMBL" id="CAF3987688.1"/>
    </source>
</evidence>
<keyword evidence="2 3" id="KW-0802">TPR repeat</keyword>
<evidence type="ECO:0000313" key="4">
    <source>
        <dbReference type="EMBL" id="CAF1206982.1"/>
    </source>
</evidence>
<dbReference type="EMBL" id="CAJOBD010002610">
    <property type="protein sequence ID" value="CAF3895089.1"/>
    <property type="molecule type" value="Genomic_DNA"/>
</dbReference>
<dbReference type="EMBL" id="CAJOAX010006663">
    <property type="protein sequence ID" value="CAF3987688.1"/>
    <property type="molecule type" value="Genomic_DNA"/>
</dbReference>
<dbReference type="Proteomes" id="UP000663864">
    <property type="component" value="Unassembled WGS sequence"/>
</dbReference>
<dbReference type="EMBL" id="CAJNOT010001488">
    <property type="protein sequence ID" value="CAF1206982.1"/>
    <property type="molecule type" value="Genomic_DNA"/>
</dbReference>
<dbReference type="Pfam" id="PF13424">
    <property type="entry name" value="TPR_12"/>
    <property type="match status" value="2"/>
</dbReference>
<dbReference type="PROSITE" id="PS50005">
    <property type="entry name" value="TPR"/>
    <property type="match status" value="3"/>
</dbReference>
<dbReference type="InterPro" id="IPR019734">
    <property type="entry name" value="TPR_rpt"/>
</dbReference>
<dbReference type="SMART" id="SM00028">
    <property type="entry name" value="TPR"/>
    <property type="match status" value="4"/>
</dbReference>
<evidence type="ECO:0000256" key="2">
    <source>
        <dbReference type="ARBA" id="ARBA00022803"/>
    </source>
</evidence>
<dbReference type="PANTHER" id="PTHR45641">
    <property type="entry name" value="TETRATRICOPEPTIDE REPEAT PROTEIN (AFU_ORTHOLOGUE AFUA_6G03870)"/>
    <property type="match status" value="1"/>
</dbReference>
<accession>A0A819GZT7</accession>
<evidence type="ECO:0000256" key="3">
    <source>
        <dbReference type="PROSITE-ProRule" id="PRU00339"/>
    </source>
</evidence>
<keyword evidence="1" id="KW-0677">Repeat</keyword>
<gene>
    <name evidence="7" type="ORF">JBS370_LOCUS20572</name>
    <name evidence="8" type="ORF">OTI717_LOCUS28300</name>
    <name evidence="6" type="ORF">RFH988_LOCUS34172</name>
    <name evidence="5" type="ORF">SEV965_LOCUS30055</name>
    <name evidence="4" type="ORF">ZHD862_LOCUS23161</name>
</gene>
<dbReference type="Proteomes" id="UP000663889">
    <property type="component" value="Unassembled WGS sequence"/>
</dbReference>
<dbReference type="Proteomes" id="UP000663836">
    <property type="component" value="Unassembled WGS sequence"/>
</dbReference>
<name>A0A819GZT7_9BILA</name>
<protein>
    <submittedName>
        <fullName evidence="7">Uncharacterized protein</fullName>
    </submittedName>
</protein>
<dbReference type="PANTHER" id="PTHR45641:SF19">
    <property type="entry name" value="NEPHROCYSTIN-3"/>
    <property type="match status" value="1"/>
</dbReference>